<reference evidence="2" key="1">
    <citation type="submission" date="2023-02" db="EMBL/GenBank/DDBJ databases">
        <title>Genome of toxic invasive species Heracleum sosnowskyi carries increased number of genes despite the absence of recent whole-genome duplications.</title>
        <authorList>
            <person name="Schelkunov M."/>
            <person name="Shtratnikova V."/>
            <person name="Makarenko M."/>
            <person name="Klepikova A."/>
            <person name="Omelchenko D."/>
            <person name="Novikova G."/>
            <person name="Obukhova E."/>
            <person name="Bogdanov V."/>
            <person name="Penin A."/>
            <person name="Logacheva M."/>
        </authorList>
    </citation>
    <scope>NUCLEOTIDE SEQUENCE</scope>
    <source>
        <strain evidence="2">Hsosn_3</strain>
        <tissue evidence="2">Leaf</tissue>
    </source>
</reference>
<name>A0AAD8MCZ9_9APIA</name>
<accession>A0AAD8MCZ9</accession>
<organism evidence="2 3">
    <name type="scientific">Heracleum sosnowskyi</name>
    <dbReference type="NCBI Taxonomy" id="360622"/>
    <lineage>
        <taxon>Eukaryota</taxon>
        <taxon>Viridiplantae</taxon>
        <taxon>Streptophyta</taxon>
        <taxon>Embryophyta</taxon>
        <taxon>Tracheophyta</taxon>
        <taxon>Spermatophyta</taxon>
        <taxon>Magnoliopsida</taxon>
        <taxon>eudicotyledons</taxon>
        <taxon>Gunneridae</taxon>
        <taxon>Pentapetalae</taxon>
        <taxon>asterids</taxon>
        <taxon>campanulids</taxon>
        <taxon>Apiales</taxon>
        <taxon>Apiaceae</taxon>
        <taxon>Apioideae</taxon>
        <taxon>apioid superclade</taxon>
        <taxon>Tordylieae</taxon>
        <taxon>Tordyliinae</taxon>
        <taxon>Heracleum</taxon>
    </lineage>
</organism>
<dbReference type="Gene3D" id="2.60.40.150">
    <property type="entry name" value="C2 domain"/>
    <property type="match status" value="1"/>
</dbReference>
<dbReference type="InterPro" id="IPR035892">
    <property type="entry name" value="C2_domain_sf"/>
</dbReference>
<dbReference type="SUPFAM" id="SSF49562">
    <property type="entry name" value="C2 domain (Calcium/lipid-binding domain, CaLB)"/>
    <property type="match status" value="1"/>
</dbReference>
<reference evidence="2" key="2">
    <citation type="submission" date="2023-05" db="EMBL/GenBank/DDBJ databases">
        <authorList>
            <person name="Schelkunov M.I."/>
        </authorList>
    </citation>
    <scope>NUCLEOTIDE SEQUENCE</scope>
    <source>
        <strain evidence="2">Hsosn_3</strain>
        <tissue evidence="2">Leaf</tissue>
    </source>
</reference>
<dbReference type="PROSITE" id="PS50004">
    <property type="entry name" value="C2"/>
    <property type="match status" value="1"/>
</dbReference>
<evidence type="ECO:0000313" key="3">
    <source>
        <dbReference type="Proteomes" id="UP001237642"/>
    </source>
</evidence>
<gene>
    <name evidence="2" type="ORF">POM88_037072</name>
</gene>
<feature type="domain" description="C2" evidence="1">
    <location>
        <begin position="1"/>
        <end position="126"/>
    </location>
</feature>
<comment type="caution">
    <text evidence="2">The sequence shown here is derived from an EMBL/GenBank/DDBJ whole genome shotgun (WGS) entry which is preliminary data.</text>
</comment>
<sequence length="190" mass="20922">MAKFQDEAAFSCELKILRARNVEFNSTGSLFVRCYMSAGHKKIVRFQSKDVSSSNMAWNQSISLDCSATKESMSNMLLEGTVTFELRSRSGISCFGKTGKSRLVGKAEVPWKAVYESATLDIEKWVVMNPKRSLLDGVKPPAVQIGMRVGGPLPAVPKATKQNRSCGDKCECKSCLNCQLFALDAALEFF</sequence>
<dbReference type="PANTHER" id="PTHR35503:SF2">
    <property type="entry name" value="OS04G0455700 PROTEIN"/>
    <property type="match status" value="1"/>
</dbReference>
<protein>
    <submittedName>
        <fullName evidence="2">Rabphilin-1 like</fullName>
    </submittedName>
</protein>
<evidence type="ECO:0000313" key="2">
    <source>
        <dbReference type="EMBL" id="KAK1370980.1"/>
    </source>
</evidence>
<keyword evidence="3" id="KW-1185">Reference proteome</keyword>
<dbReference type="Proteomes" id="UP001237642">
    <property type="component" value="Unassembled WGS sequence"/>
</dbReference>
<dbReference type="PANTHER" id="PTHR35503">
    <property type="entry name" value="OSJNBA0006M15.15 PROTEIN"/>
    <property type="match status" value="1"/>
</dbReference>
<dbReference type="InterPro" id="IPR000008">
    <property type="entry name" value="C2_dom"/>
</dbReference>
<evidence type="ECO:0000259" key="1">
    <source>
        <dbReference type="PROSITE" id="PS50004"/>
    </source>
</evidence>
<dbReference type="EMBL" id="JAUIZM010000008">
    <property type="protein sequence ID" value="KAK1370980.1"/>
    <property type="molecule type" value="Genomic_DNA"/>
</dbReference>
<proteinExistence type="predicted"/>
<dbReference type="AlphaFoldDB" id="A0AAD8MCZ9"/>